<accession>A0A381W4G7</accession>
<proteinExistence type="predicted"/>
<sequence length="40" mass="4603">MNFFMIIPTIKTADGRTRTGTAFATAPSRQRVYQFHHIGY</sequence>
<gene>
    <name evidence="1" type="ORF">METZ01_LOCUS99647</name>
</gene>
<reference evidence="1" key="1">
    <citation type="submission" date="2018-05" db="EMBL/GenBank/DDBJ databases">
        <authorList>
            <person name="Lanie J.A."/>
            <person name="Ng W.-L."/>
            <person name="Kazmierczak K.M."/>
            <person name="Andrzejewski T.M."/>
            <person name="Davidsen T.M."/>
            <person name="Wayne K.J."/>
            <person name="Tettelin H."/>
            <person name="Glass J.I."/>
            <person name="Rusch D."/>
            <person name="Podicherti R."/>
            <person name="Tsui H.-C.T."/>
            <person name="Winkler M.E."/>
        </authorList>
    </citation>
    <scope>NUCLEOTIDE SEQUENCE</scope>
</reference>
<dbReference type="EMBL" id="UINC01010526">
    <property type="protein sequence ID" value="SVA46793.1"/>
    <property type="molecule type" value="Genomic_DNA"/>
</dbReference>
<name>A0A381W4G7_9ZZZZ</name>
<evidence type="ECO:0000313" key="1">
    <source>
        <dbReference type="EMBL" id="SVA46793.1"/>
    </source>
</evidence>
<protein>
    <submittedName>
        <fullName evidence="1">Uncharacterized protein</fullName>
    </submittedName>
</protein>
<organism evidence="1">
    <name type="scientific">marine metagenome</name>
    <dbReference type="NCBI Taxonomy" id="408172"/>
    <lineage>
        <taxon>unclassified sequences</taxon>
        <taxon>metagenomes</taxon>
        <taxon>ecological metagenomes</taxon>
    </lineage>
</organism>
<dbReference type="AlphaFoldDB" id="A0A381W4G7"/>